<dbReference type="SUPFAM" id="SSF50475">
    <property type="entry name" value="FMN-binding split barrel"/>
    <property type="match status" value="1"/>
</dbReference>
<feature type="domain" description="General stress protein FMN-binding split barrel" evidence="1">
    <location>
        <begin position="8"/>
        <end position="140"/>
    </location>
</feature>
<dbReference type="PANTHER" id="PTHR34818:SF1">
    <property type="entry name" value="PROTEIN BLI-3"/>
    <property type="match status" value="1"/>
</dbReference>
<dbReference type="InterPro" id="IPR012349">
    <property type="entry name" value="Split_barrel_FMN-bd"/>
</dbReference>
<dbReference type="Proteomes" id="UP001056937">
    <property type="component" value="Chromosome 1"/>
</dbReference>
<evidence type="ECO:0000313" key="2">
    <source>
        <dbReference type="EMBL" id="USI73986.1"/>
    </source>
</evidence>
<sequence>MPSDADIKAQFWKDLGASPFMMLGLDGARDGHTQPMTAKSEGDTGPLWFFTTKDNGLVAALEQSHRAIATYTGKGHDLFASIHGELSVDRDEAVIDRLWDKHVEAWFEHGRADPKLTLLRLDVETAEIWVTGSSIGAFVSRLFGKDPKQTYADNIAEVTL</sequence>
<gene>
    <name evidence="2" type="ORF">LHA26_05850</name>
</gene>
<reference evidence="2" key="1">
    <citation type="journal article" date="2022" name="Toxins">
        <title>Genomic Analysis of Sphingopyxis sp. USTB-05 for Biodegrading Cyanobacterial Hepatotoxins.</title>
        <authorList>
            <person name="Liu C."/>
            <person name="Xu Q."/>
            <person name="Zhao Z."/>
            <person name="Zhang H."/>
            <person name="Liu X."/>
            <person name="Yin C."/>
            <person name="Liu Y."/>
            <person name="Yan H."/>
        </authorList>
    </citation>
    <scope>NUCLEOTIDE SEQUENCE</scope>
    <source>
        <strain evidence="2">NBD5</strain>
    </source>
</reference>
<dbReference type="RefSeq" id="WP_252167793.1">
    <property type="nucleotide sequence ID" value="NZ_CP084930.1"/>
</dbReference>
<protein>
    <submittedName>
        <fullName evidence="2">Pyridoxamine 5'-phosphate oxidase family protein</fullName>
    </submittedName>
</protein>
<dbReference type="PANTHER" id="PTHR34818">
    <property type="entry name" value="PROTEIN BLI-3"/>
    <property type="match status" value="1"/>
</dbReference>
<dbReference type="InterPro" id="IPR052917">
    <property type="entry name" value="Stress-Dev_Protein"/>
</dbReference>
<keyword evidence="3" id="KW-1185">Reference proteome</keyword>
<proteinExistence type="predicted"/>
<organism evidence="2 3">
    <name type="scientific">Sphingomonas morindae</name>
    <dbReference type="NCBI Taxonomy" id="1541170"/>
    <lineage>
        <taxon>Bacteria</taxon>
        <taxon>Pseudomonadati</taxon>
        <taxon>Pseudomonadota</taxon>
        <taxon>Alphaproteobacteria</taxon>
        <taxon>Sphingomonadales</taxon>
        <taxon>Sphingomonadaceae</taxon>
        <taxon>Sphingomonas</taxon>
    </lineage>
</organism>
<dbReference type="Pfam" id="PF16242">
    <property type="entry name" value="Pyrid_ox_like"/>
    <property type="match status" value="1"/>
</dbReference>
<dbReference type="EMBL" id="CP084930">
    <property type="protein sequence ID" value="USI73986.1"/>
    <property type="molecule type" value="Genomic_DNA"/>
</dbReference>
<evidence type="ECO:0000259" key="1">
    <source>
        <dbReference type="Pfam" id="PF16242"/>
    </source>
</evidence>
<evidence type="ECO:0000313" key="3">
    <source>
        <dbReference type="Proteomes" id="UP001056937"/>
    </source>
</evidence>
<accession>A0ABY4XB64</accession>
<dbReference type="Gene3D" id="2.30.110.10">
    <property type="entry name" value="Electron Transport, Fmn-binding Protein, Chain A"/>
    <property type="match status" value="1"/>
</dbReference>
<name>A0ABY4XB64_9SPHN</name>
<dbReference type="InterPro" id="IPR038725">
    <property type="entry name" value="YdaG_split_barrel_FMN-bd"/>
</dbReference>